<dbReference type="KEGG" id="rix:RO1_11350"/>
<gene>
    <name evidence="1" type="ORF">RO1_11350</name>
</gene>
<organism evidence="1 2">
    <name type="scientific">Roseburia intestinalis XB6B4</name>
    <dbReference type="NCBI Taxonomy" id="718255"/>
    <lineage>
        <taxon>Bacteria</taxon>
        <taxon>Bacillati</taxon>
        <taxon>Bacillota</taxon>
        <taxon>Clostridia</taxon>
        <taxon>Lachnospirales</taxon>
        <taxon>Lachnospiraceae</taxon>
        <taxon>Roseburia</taxon>
    </lineage>
</organism>
<reference evidence="1 2" key="2">
    <citation type="submission" date="2010-03" db="EMBL/GenBank/DDBJ databases">
        <authorList>
            <person name="Pajon A."/>
        </authorList>
    </citation>
    <scope>NUCLEOTIDE SEQUENCE [LARGE SCALE GENOMIC DNA]</scope>
    <source>
        <strain evidence="1 2">XB6B4</strain>
    </source>
</reference>
<reference evidence="1 2" key="1">
    <citation type="submission" date="2010-03" db="EMBL/GenBank/DDBJ databases">
        <title>The genome sequence of Roseburia intestinalis XB6B4.</title>
        <authorList>
            <consortium name="metaHIT consortium -- http://www.metahit.eu/"/>
            <person name="Pajon A."/>
            <person name="Turner K."/>
            <person name="Parkhill J."/>
            <person name="Bernalier A."/>
        </authorList>
    </citation>
    <scope>NUCLEOTIDE SEQUENCE [LARGE SCALE GENOMIC DNA]</scope>
    <source>
        <strain evidence="1 2">XB6B4</strain>
    </source>
</reference>
<dbReference type="AlphaFoldDB" id="D4KWP6"/>
<dbReference type="Proteomes" id="UP000008953">
    <property type="component" value="Chromosome"/>
</dbReference>
<proteinExistence type="predicted"/>
<accession>D4KWP6</accession>
<dbReference type="EMBL" id="FP929050">
    <property type="protein sequence ID" value="CBL11786.1"/>
    <property type="molecule type" value="Genomic_DNA"/>
</dbReference>
<protein>
    <submittedName>
        <fullName evidence="1">Uncharacterized protein</fullName>
    </submittedName>
</protein>
<name>D4KWP6_9FIRM</name>
<dbReference type="HOGENOM" id="CLU_3367039_0_0_9"/>
<sequence>MNVRKFINELIRTAKQEIKSYLPEEKRMWSRDDVQ</sequence>
<evidence type="ECO:0000313" key="1">
    <source>
        <dbReference type="EMBL" id="CBL11786.1"/>
    </source>
</evidence>
<dbReference type="PATRIC" id="fig|718255.3.peg.2334"/>
<evidence type="ECO:0000313" key="2">
    <source>
        <dbReference type="Proteomes" id="UP000008953"/>
    </source>
</evidence>